<organism evidence="1 2">
    <name type="scientific">Glycine soja</name>
    <name type="common">Wild soybean</name>
    <dbReference type="NCBI Taxonomy" id="3848"/>
    <lineage>
        <taxon>Eukaryota</taxon>
        <taxon>Viridiplantae</taxon>
        <taxon>Streptophyta</taxon>
        <taxon>Embryophyta</taxon>
        <taxon>Tracheophyta</taxon>
        <taxon>Spermatophyta</taxon>
        <taxon>Magnoliopsida</taxon>
        <taxon>eudicotyledons</taxon>
        <taxon>Gunneridae</taxon>
        <taxon>Pentapetalae</taxon>
        <taxon>rosids</taxon>
        <taxon>fabids</taxon>
        <taxon>Fabales</taxon>
        <taxon>Fabaceae</taxon>
        <taxon>Papilionoideae</taxon>
        <taxon>50 kb inversion clade</taxon>
        <taxon>NPAAA clade</taxon>
        <taxon>indigoferoid/millettioid clade</taxon>
        <taxon>Phaseoleae</taxon>
        <taxon>Glycine</taxon>
        <taxon>Glycine subgen. Soja</taxon>
    </lineage>
</organism>
<evidence type="ECO:0000313" key="2">
    <source>
        <dbReference type="Proteomes" id="UP000289340"/>
    </source>
</evidence>
<comment type="caution">
    <text evidence="1">The sequence shown here is derived from an EMBL/GenBank/DDBJ whole genome shotgun (WGS) entry which is preliminary data.</text>
</comment>
<dbReference type="EMBL" id="QZWG01000008">
    <property type="protein sequence ID" value="RZB99795.1"/>
    <property type="molecule type" value="Genomic_DNA"/>
</dbReference>
<sequence>MQINKQSHFVILSFLYVASSLISPWLCLSFAVAVSLSPQNPKSLYAMVMFACSEIGRSTKPKNPRATSIRKDGVMQVRTICHMYAV</sequence>
<name>A0A445JMV4_GLYSO</name>
<accession>A0A445JMV4</accession>
<keyword evidence="2" id="KW-1185">Reference proteome</keyword>
<gene>
    <name evidence="1" type="ORF">D0Y65_022271</name>
</gene>
<dbReference type="AlphaFoldDB" id="A0A445JMV4"/>
<protein>
    <submittedName>
        <fullName evidence="1">Uncharacterized protein</fullName>
    </submittedName>
</protein>
<proteinExistence type="predicted"/>
<dbReference type="Proteomes" id="UP000289340">
    <property type="component" value="Chromosome 8"/>
</dbReference>
<reference evidence="1 2" key="1">
    <citation type="submission" date="2018-09" db="EMBL/GenBank/DDBJ databases">
        <title>A high-quality reference genome of wild soybean provides a powerful tool to mine soybean genomes.</title>
        <authorList>
            <person name="Xie M."/>
            <person name="Chung C.Y.L."/>
            <person name="Li M.-W."/>
            <person name="Wong F.-L."/>
            <person name="Chan T.-F."/>
            <person name="Lam H.-M."/>
        </authorList>
    </citation>
    <scope>NUCLEOTIDE SEQUENCE [LARGE SCALE GENOMIC DNA]</scope>
    <source>
        <strain evidence="2">cv. W05</strain>
        <tissue evidence="1">Hypocotyl of etiolated seedlings</tissue>
    </source>
</reference>
<evidence type="ECO:0000313" key="1">
    <source>
        <dbReference type="EMBL" id="RZB99795.1"/>
    </source>
</evidence>